<evidence type="ECO:0000256" key="2">
    <source>
        <dbReference type="SAM" id="Phobius"/>
    </source>
</evidence>
<keyword evidence="2" id="KW-1133">Transmembrane helix</keyword>
<evidence type="ECO:0000313" key="4">
    <source>
        <dbReference type="EMBL" id="KAF5388991.1"/>
    </source>
</evidence>
<feature type="chain" id="PRO_5034363557" evidence="3">
    <location>
        <begin position="23"/>
        <end position="531"/>
    </location>
</feature>
<dbReference type="OrthoDB" id="3061387at2759"/>
<evidence type="ECO:0000256" key="1">
    <source>
        <dbReference type="SAM" id="MobiDB-lite"/>
    </source>
</evidence>
<name>A0A8H5HTJ8_9AGAR</name>
<dbReference type="Gene3D" id="2.60.120.260">
    <property type="entry name" value="Galactose-binding domain-like"/>
    <property type="match status" value="1"/>
</dbReference>
<feature type="signal peptide" evidence="3">
    <location>
        <begin position="1"/>
        <end position="22"/>
    </location>
</feature>
<sequence>MHWVLFCPVLLISLPVFPVTLSKAVNRSIDDTLGDSVTGQRPLFLPSTAGVWEDATCIECSLRPPIQDAYDQTYTAATYESGMGNISISFPFTGIAIYVFFILANNASIGPVTTAANFTLDAVFQGTYTHPLDPNAPAFQFNESALAFSKIGLENRTHNLFISTSGNEQIFVNFDYALYTFEEEDDVPTSSSLGTALSSASSLGTALSSASFLGTALSSASSVATTDAAKHASTTHTGAIIGGVVGGLVAFCAIIFGLFVQCYRQRSRQRQVQSIFDTVANSGKSDFLPMQQRIDPFQVSTERQNTTVGADAPDPLSRDMESPIYLLVHLPQTHRDVYTEFTSSPRGTSITDTPLRYQNRPIFSPLRSGKVFMSAGTNRGRDRDRPAVLLPPKTQVTSSSPSSYNPPTPLVVSGNPKAELRVIRQLELQRQMETIHEGIEVLQNEARSLHGGSEGGESGELAPSSQAEMVVPPRSSTLRRNRSITENVDVQQLKDQIRVMNEQIAVLQSQHNSAWALGLSDEPPPGYSPYR</sequence>
<comment type="caution">
    <text evidence="4">The sequence shown here is derived from an EMBL/GenBank/DDBJ whole genome shotgun (WGS) entry which is preliminary data.</text>
</comment>
<reference evidence="4 5" key="1">
    <citation type="journal article" date="2020" name="ISME J.">
        <title>Uncovering the hidden diversity of litter-decomposition mechanisms in mushroom-forming fungi.</title>
        <authorList>
            <person name="Floudas D."/>
            <person name="Bentzer J."/>
            <person name="Ahren D."/>
            <person name="Johansson T."/>
            <person name="Persson P."/>
            <person name="Tunlid A."/>
        </authorList>
    </citation>
    <scope>NUCLEOTIDE SEQUENCE [LARGE SCALE GENOMIC DNA]</scope>
    <source>
        <strain evidence="4 5">CBS 406.79</strain>
    </source>
</reference>
<feature type="compositionally biased region" description="Low complexity" evidence="1">
    <location>
        <begin position="391"/>
        <end position="403"/>
    </location>
</feature>
<accession>A0A8H5HTJ8</accession>
<keyword evidence="5" id="KW-1185">Reference proteome</keyword>
<dbReference type="Proteomes" id="UP000518752">
    <property type="component" value="Unassembled WGS sequence"/>
</dbReference>
<keyword evidence="2" id="KW-0812">Transmembrane</keyword>
<evidence type="ECO:0000313" key="5">
    <source>
        <dbReference type="Proteomes" id="UP000518752"/>
    </source>
</evidence>
<protein>
    <submittedName>
        <fullName evidence="4">Uncharacterized protein</fullName>
    </submittedName>
</protein>
<feature type="region of interest" description="Disordered" evidence="1">
    <location>
        <begin position="449"/>
        <end position="478"/>
    </location>
</feature>
<proteinExistence type="predicted"/>
<dbReference type="AlphaFoldDB" id="A0A8H5HTJ8"/>
<keyword evidence="3" id="KW-0732">Signal</keyword>
<evidence type="ECO:0000256" key="3">
    <source>
        <dbReference type="SAM" id="SignalP"/>
    </source>
</evidence>
<keyword evidence="2" id="KW-0472">Membrane</keyword>
<dbReference type="EMBL" id="JAACJN010000025">
    <property type="protein sequence ID" value="KAF5388991.1"/>
    <property type="molecule type" value="Genomic_DNA"/>
</dbReference>
<feature type="transmembrane region" description="Helical" evidence="2">
    <location>
        <begin position="239"/>
        <end position="260"/>
    </location>
</feature>
<gene>
    <name evidence="4" type="ORF">D9757_005052</name>
</gene>
<organism evidence="4 5">
    <name type="scientific">Collybiopsis confluens</name>
    <dbReference type="NCBI Taxonomy" id="2823264"/>
    <lineage>
        <taxon>Eukaryota</taxon>
        <taxon>Fungi</taxon>
        <taxon>Dikarya</taxon>
        <taxon>Basidiomycota</taxon>
        <taxon>Agaricomycotina</taxon>
        <taxon>Agaricomycetes</taxon>
        <taxon>Agaricomycetidae</taxon>
        <taxon>Agaricales</taxon>
        <taxon>Marasmiineae</taxon>
        <taxon>Omphalotaceae</taxon>
        <taxon>Collybiopsis</taxon>
    </lineage>
</organism>
<feature type="region of interest" description="Disordered" evidence="1">
    <location>
        <begin position="376"/>
        <end position="412"/>
    </location>
</feature>